<dbReference type="PANTHER" id="PTHR11017:SF385">
    <property type="entry name" value="DISEASE RESISTANCE PROTEIN (TIR-NBS-LRR CLASS)-RELATED"/>
    <property type="match status" value="1"/>
</dbReference>
<evidence type="ECO:0000256" key="1">
    <source>
        <dbReference type="ARBA" id="ARBA00022614"/>
    </source>
</evidence>
<keyword evidence="2" id="KW-0677">Repeat</keyword>
<keyword evidence="3" id="KW-0611">Plant defense</keyword>
<feature type="domain" description="TIR" evidence="5">
    <location>
        <begin position="30"/>
        <end position="192"/>
    </location>
</feature>
<dbReference type="InterPro" id="IPR027417">
    <property type="entry name" value="P-loop_NTPase"/>
</dbReference>
<dbReference type="InterPro" id="IPR035897">
    <property type="entry name" value="Toll_tir_struct_dom_sf"/>
</dbReference>
<dbReference type="InterPro" id="IPR036390">
    <property type="entry name" value="WH_DNA-bd_sf"/>
</dbReference>
<evidence type="ECO:0000313" key="6">
    <source>
        <dbReference type="EMBL" id="KAH9288755.1"/>
    </source>
</evidence>
<evidence type="ECO:0000256" key="4">
    <source>
        <dbReference type="SAM" id="MobiDB-lite"/>
    </source>
</evidence>
<dbReference type="PANTHER" id="PTHR11017">
    <property type="entry name" value="LEUCINE-RICH REPEAT-CONTAINING PROTEIN"/>
    <property type="match status" value="1"/>
</dbReference>
<dbReference type="Gene3D" id="3.40.50.300">
    <property type="entry name" value="P-loop containing nucleotide triphosphate hydrolases"/>
    <property type="match status" value="1"/>
</dbReference>
<dbReference type="InterPro" id="IPR044974">
    <property type="entry name" value="Disease_R_plants"/>
</dbReference>
<dbReference type="AlphaFoldDB" id="A0AA38BQF3"/>
<evidence type="ECO:0000313" key="7">
    <source>
        <dbReference type="Proteomes" id="UP000824469"/>
    </source>
</evidence>
<comment type="caution">
    <text evidence="6">The sequence shown here is derived from an EMBL/GenBank/DDBJ whole genome shotgun (WGS) entry which is preliminary data.</text>
</comment>
<sequence length="1047" mass="118148">MGAASSSREQNNQPNGLPKEERLETVASPRLYDAFISHRGPDVKETLASELFNSLQDSGYRAFLDSEEIQGGDSIPTTLHNAICSSLVQIAIFSPGYSHSKWCLDELVLMLQQSEALFIPVFYGVPPWHLRHIEKGSYAAAFSEYETKGRYLDKLGAWKKALNSASDVAGYELSKHKQNLCKKIVSAVVKEIEKRKPLYVAKHPVGLTELIEDFEFQCLKFEEEKVKIVGIFGLGGSGKTTLAKELFNRKRSAYDRSCFLYDVRESSVKDELQCLQSKLLKDLFGENRKFEKVDEGIAWFKHRATGSRLRFLIFVDDVDHQDQLDALLFDDMLSSGSLVIVTTRDERVLTRARIVVRYKMKGMDRHHASQLFCWHAFLHSHPATGYEDLVEGFLNFCGGLPLSLKVLGAHVSGSSDRSYWQFELDKVKRMLPEDIKQRLKISFDALDSEQKQIFMDIACFFIGKERYMATKIWKAPGWNVEHALQILRDKSLVELVKNRHTNWQRDKNVFRMHDHLRDLGRDMADELGPPRLWQSHHLKSLESKGFAKILTETKSRCFHSMRDSSISSQIVYFLGNLNDCGASSIALLWLELEFDESCSELESIPSWIPMQNLQGLRGNGSLQKLWAPQRIQQVDQLMERKAPVQLKDLELNYRSRFPRKLAESLGMLEQLESLMLTEINFFGNPRLLGQLFSESLTKLGNLKILHLGSDSLGGEMILSNSRKRCCMNSLETIVISHAGLSKLSISGETCPILESLTVQYMENLTELDLKLVGTLSRLHVQLCSKLRTLPGLSDLTDLVTLKICNCEQLEELPSVAGLSCLESIHIYGCEKLERISGFEELQGLKYLTLSAATASEGAWKCISKLQKLPSEVTTVIGRSVDGARSVLNADLFSHLINAEAVTEIPYIPNKYGDTEIPVNMTPSLSAIVICASLHCSSNNEDVIIPRVGQSYIPDGDCMAIIVISRHKEISQDADDSVESIVKLSSGAEITRGFRVNVGLGEEWRTLSIFTTLVDRLLVPVTVFDRDEELVGKEFDESDREELYIPEF</sequence>
<accession>A0AA38BQF3</accession>
<dbReference type="EMBL" id="JAHRHJ020003813">
    <property type="protein sequence ID" value="KAH9288755.1"/>
    <property type="molecule type" value="Genomic_DNA"/>
</dbReference>
<dbReference type="SUPFAM" id="SSF52058">
    <property type="entry name" value="L domain-like"/>
    <property type="match status" value="1"/>
</dbReference>
<dbReference type="GO" id="GO:0006952">
    <property type="term" value="P:defense response"/>
    <property type="evidence" value="ECO:0007669"/>
    <property type="project" value="UniProtKB-KW"/>
</dbReference>
<dbReference type="Pfam" id="PF00931">
    <property type="entry name" value="NB-ARC"/>
    <property type="match status" value="1"/>
</dbReference>
<gene>
    <name evidence="6" type="ORF">KI387_032872</name>
</gene>
<dbReference type="Pfam" id="PF23282">
    <property type="entry name" value="WHD_ROQ1"/>
    <property type="match status" value="1"/>
</dbReference>
<dbReference type="SMART" id="SM00382">
    <property type="entry name" value="AAA"/>
    <property type="match status" value="1"/>
</dbReference>
<dbReference type="SUPFAM" id="SSF46785">
    <property type="entry name" value="Winged helix' DNA-binding domain"/>
    <property type="match status" value="1"/>
</dbReference>
<name>A0AA38BQF3_TAXCH</name>
<dbReference type="InterPro" id="IPR058192">
    <property type="entry name" value="WHD_ROQ1-like"/>
</dbReference>
<evidence type="ECO:0000256" key="3">
    <source>
        <dbReference type="ARBA" id="ARBA00022821"/>
    </source>
</evidence>
<protein>
    <recommendedName>
        <fullName evidence="5">TIR domain-containing protein</fullName>
    </recommendedName>
</protein>
<dbReference type="InterPro" id="IPR042197">
    <property type="entry name" value="Apaf_helical"/>
</dbReference>
<dbReference type="Gene3D" id="1.10.10.10">
    <property type="entry name" value="Winged helix-like DNA-binding domain superfamily/Winged helix DNA-binding domain"/>
    <property type="match status" value="1"/>
</dbReference>
<dbReference type="InterPro" id="IPR036388">
    <property type="entry name" value="WH-like_DNA-bd_sf"/>
</dbReference>
<dbReference type="Gene3D" id="3.40.50.10140">
    <property type="entry name" value="Toll/interleukin-1 receptor homology (TIR) domain"/>
    <property type="match status" value="1"/>
</dbReference>
<feature type="compositionally biased region" description="Polar residues" evidence="4">
    <location>
        <begin position="1"/>
        <end position="15"/>
    </location>
</feature>
<dbReference type="OMA" id="DYIECSE"/>
<dbReference type="InterPro" id="IPR002182">
    <property type="entry name" value="NB-ARC"/>
</dbReference>
<proteinExistence type="predicted"/>
<feature type="region of interest" description="Disordered" evidence="4">
    <location>
        <begin position="1"/>
        <end position="23"/>
    </location>
</feature>
<dbReference type="SUPFAM" id="SSF52540">
    <property type="entry name" value="P-loop containing nucleoside triphosphate hydrolases"/>
    <property type="match status" value="1"/>
</dbReference>
<dbReference type="PROSITE" id="PS50104">
    <property type="entry name" value="TIR"/>
    <property type="match status" value="1"/>
</dbReference>
<dbReference type="Gene3D" id="3.80.10.10">
    <property type="entry name" value="Ribonuclease Inhibitor"/>
    <property type="match status" value="1"/>
</dbReference>
<dbReference type="InterPro" id="IPR003593">
    <property type="entry name" value="AAA+_ATPase"/>
</dbReference>
<dbReference type="Pfam" id="PF01582">
    <property type="entry name" value="TIR"/>
    <property type="match status" value="1"/>
</dbReference>
<evidence type="ECO:0000259" key="5">
    <source>
        <dbReference type="PROSITE" id="PS50104"/>
    </source>
</evidence>
<dbReference type="Gene3D" id="1.10.8.430">
    <property type="entry name" value="Helical domain of apoptotic protease-activating factors"/>
    <property type="match status" value="1"/>
</dbReference>
<evidence type="ECO:0000256" key="2">
    <source>
        <dbReference type="ARBA" id="ARBA00022737"/>
    </source>
</evidence>
<dbReference type="SMART" id="SM00255">
    <property type="entry name" value="TIR"/>
    <property type="match status" value="1"/>
</dbReference>
<dbReference type="SUPFAM" id="SSF52200">
    <property type="entry name" value="Toll/Interleukin receptor TIR domain"/>
    <property type="match status" value="1"/>
</dbReference>
<organism evidence="6 7">
    <name type="scientific">Taxus chinensis</name>
    <name type="common">Chinese yew</name>
    <name type="synonym">Taxus wallichiana var. chinensis</name>
    <dbReference type="NCBI Taxonomy" id="29808"/>
    <lineage>
        <taxon>Eukaryota</taxon>
        <taxon>Viridiplantae</taxon>
        <taxon>Streptophyta</taxon>
        <taxon>Embryophyta</taxon>
        <taxon>Tracheophyta</taxon>
        <taxon>Spermatophyta</taxon>
        <taxon>Pinopsida</taxon>
        <taxon>Pinidae</taxon>
        <taxon>Conifers II</taxon>
        <taxon>Cupressales</taxon>
        <taxon>Taxaceae</taxon>
        <taxon>Taxus</taxon>
    </lineage>
</organism>
<dbReference type="InterPro" id="IPR032675">
    <property type="entry name" value="LRR_dom_sf"/>
</dbReference>
<keyword evidence="7" id="KW-1185">Reference proteome</keyword>
<keyword evidence="1" id="KW-0433">Leucine-rich repeat</keyword>
<dbReference type="Proteomes" id="UP000824469">
    <property type="component" value="Unassembled WGS sequence"/>
</dbReference>
<dbReference type="GO" id="GO:0007165">
    <property type="term" value="P:signal transduction"/>
    <property type="evidence" value="ECO:0007669"/>
    <property type="project" value="InterPro"/>
</dbReference>
<dbReference type="PRINTS" id="PR00364">
    <property type="entry name" value="DISEASERSIST"/>
</dbReference>
<dbReference type="GO" id="GO:0043531">
    <property type="term" value="F:ADP binding"/>
    <property type="evidence" value="ECO:0007669"/>
    <property type="project" value="InterPro"/>
</dbReference>
<dbReference type="InterPro" id="IPR000157">
    <property type="entry name" value="TIR_dom"/>
</dbReference>
<reference evidence="6 7" key="1">
    <citation type="journal article" date="2021" name="Nat. Plants">
        <title>The Taxus genome provides insights into paclitaxel biosynthesis.</title>
        <authorList>
            <person name="Xiong X."/>
            <person name="Gou J."/>
            <person name="Liao Q."/>
            <person name="Li Y."/>
            <person name="Zhou Q."/>
            <person name="Bi G."/>
            <person name="Li C."/>
            <person name="Du R."/>
            <person name="Wang X."/>
            <person name="Sun T."/>
            <person name="Guo L."/>
            <person name="Liang H."/>
            <person name="Lu P."/>
            <person name="Wu Y."/>
            <person name="Zhang Z."/>
            <person name="Ro D.K."/>
            <person name="Shang Y."/>
            <person name="Huang S."/>
            <person name="Yan J."/>
        </authorList>
    </citation>
    <scope>NUCLEOTIDE SEQUENCE [LARGE SCALE GENOMIC DNA]</scope>
    <source>
        <strain evidence="6">Ta-2019</strain>
    </source>
</reference>